<evidence type="ECO:0000256" key="1">
    <source>
        <dbReference type="ARBA" id="ARBA00001849"/>
    </source>
</evidence>
<comment type="similarity">
    <text evidence="8">Belongs to the RNR ribonuclease family. RNase R subfamily.</text>
</comment>
<evidence type="ECO:0000256" key="6">
    <source>
        <dbReference type="ARBA" id="ARBA00022839"/>
    </source>
</evidence>
<dbReference type="EC" id="3.1.13.1" evidence="8"/>
<dbReference type="Gene3D" id="2.40.50.140">
    <property type="entry name" value="Nucleic acid-binding proteins"/>
    <property type="match status" value="2"/>
</dbReference>
<keyword evidence="12" id="KW-1185">Reference proteome</keyword>
<dbReference type="PANTHER" id="PTHR23355:SF9">
    <property type="entry name" value="DIS3-LIKE EXONUCLEASE 2"/>
    <property type="match status" value="1"/>
</dbReference>
<organism evidence="11 13">
    <name type="scientific">Fluoribacter gormanii</name>
    <dbReference type="NCBI Taxonomy" id="464"/>
    <lineage>
        <taxon>Bacteria</taxon>
        <taxon>Pseudomonadati</taxon>
        <taxon>Pseudomonadota</taxon>
        <taxon>Gammaproteobacteria</taxon>
        <taxon>Legionellales</taxon>
        <taxon>Legionellaceae</taxon>
        <taxon>Fluoribacter</taxon>
    </lineage>
</organism>
<dbReference type="EMBL" id="FTNL01000032">
    <property type="protein sequence ID" value="SIR86715.1"/>
    <property type="molecule type" value="Genomic_DNA"/>
</dbReference>
<evidence type="ECO:0000313" key="11">
    <source>
        <dbReference type="EMBL" id="STO26324.1"/>
    </source>
</evidence>
<dbReference type="GO" id="GO:0006402">
    <property type="term" value="P:mRNA catabolic process"/>
    <property type="evidence" value="ECO:0007669"/>
    <property type="project" value="TreeGrafter"/>
</dbReference>
<reference evidence="11 13" key="2">
    <citation type="submission" date="2018-06" db="EMBL/GenBank/DDBJ databases">
        <authorList>
            <consortium name="Pathogen Informatics"/>
            <person name="Doyle S."/>
        </authorList>
    </citation>
    <scope>NUCLEOTIDE SEQUENCE [LARGE SCALE GENOMIC DNA]</scope>
    <source>
        <strain evidence="11 13">NCTC11401</strain>
    </source>
</reference>
<dbReference type="InterPro" id="IPR050180">
    <property type="entry name" value="RNR_Ribonuclease"/>
</dbReference>
<evidence type="ECO:0000313" key="12">
    <source>
        <dbReference type="Proteomes" id="UP000186808"/>
    </source>
</evidence>
<keyword evidence="7 8" id="KW-0694">RNA-binding</keyword>
<dbReference type="InterPro" id="IPR040476">
    <property type="entry name" value="CSD2"/>
</dbReference>
<dbReference type="PANTHER" id="PTHR23355">
    <property type="entry name" value="RIBONUCLEASE"/>
    <property type="match status" value="1"/>
</dbReference>
<dbReference type="Proteomes" id="UP000186808">
    <property type="component" value="Unassembled WGS sequence"/>
</dbReference>
<feature type="domain" description="S1 motif" evidence="9">
    <location>
        <begin position="652"/>
        <end position="733"/>
    </location>
</feature>
<dbReference type="Pfam" id="PF17876">
    <property type="entry name" value="CSD2"/>
    <property type="match status" value="1"/>
</dbReference>
<dbReference type="GO" id="GO:0005829">
    <property type="term" value="C:cytosol"/>
    <property type="evidence" value="ECO:0007669"/>
    <property type="project" value="UniProtKB-ARBA"/>
</dbReference>
<dbReference type="EMBL" id="UGGV01000001">
    <property type="protein sequence ID" value="STO26324.1"/>
    <property type="molecule type" value="Genomic_DNA"/>
</dbReference>
<dbReference type="InterPro" id="IPR022966">
    <property type="entry name" value="RNase_II/R_CS"/>
</dbReference>
<keyword evidence="3 8" id="KW-0963">Cytoplasm</keyword>
<comment type="subcellular location">
    <subcellularLocation>
        <location evidence="2 8">Cytoplasm</location>
    </subcellularLocation>
</comment>
<dbReference type="NCBIfam" id="TIGR00358">
    <property type="entry name" value="3_prime_RNase"/>
    <property type="match status" value="1"/>
</dbReference>
<dbReference type="InterPro" id="IPR013223">
    <property type="entry name" value="RNase_B_OB_dom"/>
</dbReference>
<reference evidence="10 12" key="1">
    <citation type="submission" date="2017-01" db="EMBL/GenBank/DDBJ databases">
        <authorList>
            <person name="Varghese N."/>
            <person name="Submissions S."/>
        </authorList>
    </citation>
    <scope>NUCLEOTIDE SEQUENCE [LARGE SCALE GENOMIC DNA]</scope>
    <source>
        <strain evidence="10 12">ATCC 33342</strain>
    </source>
</reference>
<dbReference type="Pfam" id="PF00575">
    <property type="entry name" value="S1"/>
    <property type="match status" value="1"/>
</dbReference>
<dbReference type="PROSITE" id="PS01175">
    <property type="entry name" value="RIBONUCLEASE_II"/>
    <property type="match status" value="1"/>
</dbReference>
<dbReference type="InterPro" id="IPR011129">
    <property type="entry name" value="CSD"/>
</dbReference>
<dbReference type="Proteomes" id="UP000254374">
    <property type="component" value="Unassembled WGS sequence"/>
</dbReference>
<dbReference type="InterPro" id="IPR004476">
    <property type="entry name" value="RNase_II/RNase_R"/>
</dbReference>
<sequence length="740" mass="84140">MTQYNENKIQTGYTLSKKSKDPFYKRESEKYTDPVPSREFIMEILNEYGKPMSRNQLFDKLKISDERKQESMGFRLKAMLRDGQIMQDRRNRFCLMQRINLSRGIVQGHADGFGFFIPDDGSEDMFLSAKEMRAVMHGDVVLAYQVGVDRRGRPEAKIHEVIEHANATVVGRFFTDHGVSFVLPDSKHLTQDISIPQEMINGAKNGQIVLVELIAFPSKRTQAIGKVIHVLGEHMAPGMEIQVALYAHGIPFEWPEDVGVEVAKIPQHVTEEQIKGRTDLRSLPFVTIDGEDAKDFDDAVYCYKKPKGGFQLYVAIADVSNYVMQDSALDKEAARRGNSVYFPGKVIPMLPEALSNGLCSLNPHVDRLCMVAEMSISSEGKISRSRFYRAVIHSHARLTYTQVGSWLEQGATDEQHGSLWPTLQALHDLYHVLLVTRKLRGAMDFETTETRIEFDENKKIQYIIPVIRNDAHKLIEECMLAANVATARFLEKAQIPTLYRVHAAPEEDKVTALRQFLGELGLQLSGGKKPGPKDFQRTMNAIEGRPDKHLIETVMLRSLKQALYVEANEGHFGLAYSAYTHFTSPIRRYPDLLIHRAIGHLLDNNPVDEFSYTHEDMNRLGKHASMTERRADEATREVVSWLKCEYMQDKLGQVFKGRISAVTSFGIFVELDEIYVEGLVHVTSLKNDYYTFDSVKHRLIGARGGYVYRLGDKMTVLVARVDLDERKIDFEPVEETASHE</sequence>
<name>A0A377GNX1_9GAMM</name>
<evidence type="ECO:0000313" key="13">
    <source>
        <dbReference type="Proteomes" id="UP000254374"/>
    </source>
</evidence>
<evidence type="ECO:0000256" key="5">
    <source>
        <dbReference type="ARBA" id="ARBA00022801"/>
    </source>
</evidence>
<dbReference type="InterPro" id="IPR011805">
    <property type="entry name" value="RNase_R"/>
</dbReference>
<comment type="function">
    <text evidence="8">3'-5' exoribonuclease that releases 5'-nucleoside monophosphates and is involved in maturation of structured RNAs.</text>
</comment>
<evidence type="ECO:0000259" key="9">
    <source>
        <dbReference type="PROSITE" id="PS50126"/>
    </source>
</evidence>
<keyword evidence="6 8" id="KW-0269">Exonuclease</keyword>
<dbReference type="STRING" id="464.Lgor_1115"/>
<dbReference type="AlphaFoldDB" id="A0A377GNX1"/>
<evidence type="ECO:0000256" key="3">
    <source>
        <dbReference type="ARBA" id="ARBA00022490"/>
    </source>
</evidence>
<dbReference type="HAMAP" id="MF_01895">
    <property type="entry name" value="RNase_R"/>
    <property type="match status" value="1"/>
</dbReference>
<dbReference type="Pfam" id="PF00773">
    <property type="entry name" value="RNB"/>
    <property type="match status" value="1"/>
</dbReference>
<dbReference type="Pfam" id="PF08206">
    <property type="entry name" value="OB_RNB"/>
    <property type="match status" value="1"/>
</dbReference>
<keyword evidence="4 8" id="KW-0540">Nuclease</keyword>
<dbReference type="SUPFAM" id="SSF50249">
    <property type="entry name" value="Nucleic acid-binding proteins"/>
    <property type="match status" value="4"/>
</dbReference>
<dbReference type="NCBIfam" id="TIGR02063">
    <property type="entry name" value="RNase_R"/>
    <property type="match status" value="1"/>
</dbReference>
<dbReference type="InterPro" id="IPR001900">
    <property type="entry name" value="RNase_II/R"/>
</dbReference>
<dbReference type="SMART" id="SM00316">
    <property type="entry name" value="S1"/>
    <property type="match status" value="1"/>
</dbReference>
<dbReference type="CDD" id="cd04471">
    <property type="entry name" value="S1_RNase_R"/>
    <property type="match status" value="1"/>
</dbReference>
<dbReference type="InterPro" id="IPR012340">
    <property type="entry name" value="NA-bd_OB-fold"/>
</dbReference>
<dbReference type="GO" id="GO:0008859">
    <property type="term" value="F:exoribonuclease II activity"/>
    <property type="evidence" value="ECO:0007669"/>
    <property type="project" value="UniProtKB-UniRule"/>
</dbReference>
<accession>A0A377GNX1</accession>
<gene>
    <name evidence="8 11" type="primary">rnr</name>
    <name evidence="11" type="ORF">NCTC11401_03178</name>
    <name evidence="10" type="ORF">SAMN05421777_13222</name>
</gene>
<evidence type="ECO:0000256" key="4">
    <source>
        <dbReference type="ARBA" id="ARBA00022722"/>
    </source>
</evidence>
<evidence type="ECO:0000256" key="7">
    <source>
        <dbReference type="ARBA" id="ARBA00022884"/>
    </source>
</evidence>
<dbReference type="GO" id="GO:0003723">
    <property type="term" value="F:RNA binding"/>
    <property type="evidence" value="ECO:0007669"/>
    <property type="project" value="UniProtKB-UniRule"/>
</dbReference>
<evidence type="ECO:0000256" key="2">
    <source>
        <dbReference type="ARBA" id="ARBA00004496"/>
    </source>
</evidence>
<dbReference type="SMART" id="SM00357">
    <property type="entry name" value="CSP"/>
    <property type="match status" value="1"/>
</dbReference>
<dbReference type="InterPro" id="IPR003029">
    <property type="entry name" value="S1_domain"/>
</dbReference>
<evidence type="ECO:0000256" key="8">
    <source>
        <dbReference type="HAMAP-Rule" id="MF_01895"/>
    </source>
</evidence>
<comment type="catalytic activity">
    <reaction evidence="1 8">
        <text>Exonucleolytic cleavage in the 3'- to 5'-direction to yield nucleoside 5'-phosphates.</text>
        <dbReference type="EC" id="3.1.13.1"/>
    </reaction>
</comment>
<protein>
    <recommendedName>
        <fullName evidence="8">Ribonuclease R</fullName>
        <shortName evidence="8">RNase R</shortName>
        <ecNumber evidence="8">3.1.13.1</ecNumber>
    </recommendedName>
</protein>
<evidence type="ECO:0000313" key="10">
    <source>
        <dbReference type="EMBL" id="SIR86715.1"/>
    </source>
</evidence>
<proteinExistence type="inferred from homology"/>
<dbReference type="PROSITE" id="PS50126">
    <property type="entry name" value="S1"/>
    <property type="match status" value="1"/>
</dbReference>
<keyword evidence="5 8" id="KW-0378">Hydrolase</keyword>
<dbReference type="SMART" id="SM00955">
    <property type="entry name" value="RNB"/>
    <property type="match status" value="1"/>
</dbReference>